<dbReference type="AlphaFoldDB" id="M6ZWV7"/>
<comment type="caution">
    <text evidence="1">The sequence shown here is derived from an EMBL/GenBank/DDBJ whole genome shotgun (WGS) entry which is preliminary data.</text>
</comment>
<evidence type="ECO:0000313" key="2">
    <source>
        <dbReference type="Proteomes" id="UP000012117"/>
    </source>
</evidence>
<evidence type="ECO:0000313" key="1">
    <source>
        <dbReference type="EMBL" id="EMP06260.1"/>
    </source>
</evidence>
<reference evidence="1 2" key="1">
    <citation type="submission" date="2013-01" db="EMBL/GenBank/DDBJ databases">
        <authorList>
            <person name="Harkins D.M."/>
            <person name="Durkin A.S."/>
            <person name="Brinkac L.M."/>
            <person name="Haft D.H."/>
            <person name="Selengut J.D."/>
            <person name="Sanka R."/>
            <person name="DePew J."/>
            <person name="Purushe J."/>
            <person name="Picardeau M."/>
            <person name="Werts C."/>
            <person name="Goarant C."/>
            <person name="Vinetz J.M."/>
            <person name="Sutton G.G."/>
            <person name="Nierman W.C."/>
            <person name="Fouts D.E."/>
        </authorList>
    </citation>
    <scope>NUCLEOTIDE SEQUENCE [LARGE SCALE GENOMIC DNA]</scope>
    <source>
        <strain evidence="1 2">200701872</strain>
    </source>
</reference>
<name>M6ZWV7_LEPIR</name>
<dbReference type="Proteomes" id="UP000012117">
    <property type="component" value="Unassembled WGS sequence"/>
</dbReference>
<accession>M6ZWV7</accession>
<dbReference type="EMBL" id="AKWN02000370">
    <property type="protein sequence ID" value="EMP06260.1"/>
    <property type="molecule type" value="Genomic_DNA"/>
</dbReference>
<protein>
    <submittedName>
        <fullName evidence="1">Uncharacterized protein</fullName>
    </submittedName>
</protein>
<organism evidence="1 2">
    <name type="scientific">Leptospira interrogans serovar Pyrogenes str. 200701872</name>
    <dbReference type="NCBI Taxonomy" id="1193029"/>
    <lineage>
        <taxon>Bacteria</taxon>
        <taxon>Pseudomonadati</taxon>
        <taxon>Spirochaetota</taxon>
        <taxon>Spirochaetia</taxon>
        <taxon>Leptospirales</taxon>
        <taxon>Leptospiraceae</taxon>
        <taxon>Leptospira</taxon>
    </lineage>
</organism>
<sequence length="73" mass="8826">MFYLNLKFDPKDSLSLFKIQNKENPLLNLKFFRILGVEIFPEFPEYRISLKNGFKAIERTCYFLNILRNYLLS</sequence>
<dbReference type="BioCyc" id="LINT1193029:G11R4-4379-MONOMER"/>
<gene>
    <name evidence="1" type="ORF">LEP1GSC124_2700</name>
</gene>
<proteinExistence type="predicted"/>